<keyword evidence="2" id="KW-0804">Transcription</keyword>
<dbReference type="SUPFAM" id="SSF46689">
    <property type="entry name" value="Homeodomain-like"/>
    <property type="match status" value="2"/>
</dbReference>
<dbReference type="AlphaFoldDB" id="A0A6C1B6M1"/>
<evidence type="ECO:0000259" key="3">
    <source>
        <dbReference type="PROSITE" id="PS01124"/>
    </source>
</evidence>
<dbReference type="Pfam" id="PF12833">
    <property type="entry name" value="HTH_18"/>
    <property type="match status" value="1"/>
</dbReference>
<evidence type="ECO:0000256" key="2">
    <source>
        <dbReference type="ARBA" id="ARBA00023163"/>
    </source>
</evidence>
<dbReference type="KEGG" id="azq:G3580_17995"/>
<gene>
    <name evidence="4" type="ORF">G3580_17995</name>
</gene>
<dbReference type="RefSeq" id="WP_173767848.1">
    <property type="nucleotide sequence ID" value="NZ_CP048836.1"/>
</dbReference>
<keyword evidence="1" id="KW-0805">Transcription regulation</keyword>
<dbReference type="GO" id="GO:0003700">
    <property type="term" value="F:DNA-binding transcription factor activity"/>
    <property type="evidence" value="ECO:0007669"/>
    <property type="project" value="InterPro"/>
</dbReference>
<dbReference type="PROSITE" id="PS01124">
    <property type="entry name" value="HTH_ARAC_FAMILY_2"/>
    <property type="match status" value="1"/>
</dbReference>
<dbReference type="Pfam" id="PF01965">
    <property type="entry name" value="DJ-1_PfpI"/>
    <property type="match status" value="1"/>
</dbReference>
<proteinExistence type="predicted"/>
<dbReference type="Proteomes" id="UP000501991">
    <property type="component" value="Chromosome"/>
</dbReference>
<accession>A0A6C1B6M1</accession>
<dbReference type="InterPro" id="IPR018060">
    <property type="entry name" value="HTH_AraC"/>
</dbReference>
<dbReference type="EMBL" id="CP048836">
    <property type="protein sequence ID" value="QID19341.1"/>
    <property type="molecule type" value="Genomic_DNA"/>
</dbReference>
<name>A0A6C1B6M1_9RHOO</name>
<dbReference type="PANTHER" id="PTHR43130">
    <property type="entry name" value="ARAC-FAMILY TRANSCRIPTIONAL REGULATOR"/>
    <property type="match status" value="1"/>
</dbReference>
<sequence length="323" mass="36387">MDIATETRSIGVLIFPEAQVLDVTGPHEVFSSARHLLEKARASIGYDVFLVSKTRKPLKVSSGIEIVPDYDFQSCPSSLDTLIVPGAENIRQVLEDSELLNWIGAQSGNVRRLVSICTGAFLLADLGLLDGKRITTHWAYCEDMRRLFPQLKIDSDAIFIQEGNVYTSAGVTAGIDLSLALIEEDVGKKIAMSVARKLVVFYRRPGGQKQFSDFLMSQSDSPFGALVDWMIENLSEDLSIEMLAQRVNMSQRNFARKFKEVRGETPGKFVERLRICQARMLMENSDVVLKTVARKCGFNTEEQMRRAFQRELSVTPNEYRTRF</sequence>
<evidence type="ECO:0000313" key="4">
    <source>
        <dbReference type="EMBL" id="QID19341.1"/>
    </source>
</evidence>
<dbReference type="InterPro" id="IPR052158">
    <property type="entry name" value="INH-QAR"/>
</dbReference>
<keyword evidence="5" id="KW-1185">Reference proteome</keyword>
<protein>
    <submittedName>
        <fullName evidence="4">Helix-turn-helix domain-containing protein</fullName>
    </submittedName>
</protein>
<dbReference type="CDD" id="cd03137">
    <property type="entry name" value="GATase1_AraC_1"/>
    <property type="match status" value="1"/>
</dbReference>
<dbReference type="InterPro" id="IPR009057">
    <property type="entry name" value="Homeodomain-like_sf"/>
</dbReference>
<dbReference type="Gene3D" id="1.10.10.60">
    <property type="entry name" value="Homeodomain-like"/>
    <property type="match status" value="1"/>
</dbReference>
<evidence type="ECO:0000256" key="1">
    <source>
        <dbReference type="ARBA" id="ARBA00023015"/>
    </source>
</evidence>
<dbReference type="InterPro" id="IPR002818">
    <property type="entry name" value="DJ-1/PfpI"/>
</dbReference>
<dbReference type="SMART" id="SM00342">
    <property type="entry name" value="HTH_ARAC"/>
    <property type="match status" value="1"/>
</dbReference>
<organism evidence="4 5">
    <name type="scientific">Nitrogeniibacter mangrovi</name>
    <dbReference type="NCBI Taxonomy" id="2016596"/>
    <lineage>
        <taxon>Bacteria</taxon>
        <taxon>Pseudomonadati</taxon>
        <taxon>Pseudomonadota</taxon>
        <taxon>Betaproteobacteria</taxon>
        <taxon>Rhodocyclales</taxon>
        <taxon>Zoogloeaceae</taxon>
        <taxon>Nitrogeniibacter</taxon>
    </lineage>
</organism>
<feature type="domain" description="HTH araC/xylS-type" evidence="3">
    <location>
        <begin position="224"/>
        <end position="322"/>
    </location>
</feature>
<dbReference type="SUPFAM" id="SSF52317">
    <property type="entry name" value="Class I glutamine amidotransferase-like"/>
    <property type="match status" value="1"/>
</dbReference>
<dbReference type="PANTHER" id="PTHR43130:SF3">
    <property type="entry name" value="HTH-TYPE TRANSCRIPTIONAL REGULATOR RV1931C"/>
    <property type="match status" value="1"/>
</dbReference>
<dbReference type="InterPro" id="IPR029062">
    <property type="entry name" value="Class_I_gatase-like"/>
</dbReference>
<dbReference type="GO" id="GO:0043565">
    <property type="term" value="F:sequence-specific DNA binding"/>
    <property type="evidence" value="ECO:0007669"/>
    <property type="project" value="InterPro"/>
</dbReference>
<reference evidence="4 5" key="1">
    <citation type="submission" date="2020-02" db="EMBL/GenBank/DDBJ databases">
        <title>Nitrogenibacter mangrovi gen. nov., sp. nov. isolated from mangrove sediment, a denitrifying betaproteobacterium.</title>
        <authorList>
            <person name="Liao H."/>
            <person name="Tian Y."/>
        </authorList>
    </citation>
    <scope>NUCLEOTIDE SEQUENCE [LARGE SCALE GENOMIC DNA]</scope>
    <source>
        <strain evidence="4 5">M9-3-2</strain>
    </source>
</reference>
<evidence type="ECO:0000313" key="5">
    <source>
        <dbReference type="Proteomes" id="UP000501991"/>
    </source>
</evidence>
<dbReference type="Gene3D" id="3.40.50.880">
    <property type="match status" value="1"/>
</dbReference>